<comment type="caution">
    <text evidence="2">The sequence shown here is derived from an EMBL/GenBank/DDBJ whole genome shotgun (WGS) entry which is preliminary data.</text>
</comment>
<name>A0A9N7Z9M3_PLEPL</name>
<dbReference type="EMBL" id="CADEAL010004181">
    <property type="protein sequence ID" value="CAB1453704.1"/>
    <property type="molecule type" value="Genomic_DNA"/>
</dbReference>
<reference evidence="2" key="1">
    <citation type="submission" date="2020-03" db="EMBL/GenBank/DDBJ databases">
        <authorList>
            <person name="Weist P."/>
        </authorList>
    </citation>
    <scope>NUCLEOTIDE SEQUENCE</scope>
</reference>
<feature type="compositionally biased region" description="Basic and acidic residues" evidence="1">
    <location>
        <begin position="77"/>
        <end position="103"/>
    </location>
</feature>
<sequence length="179" mass="19629">MPVCSSPAPPQPALEEADVFDSDTVCPISSEYKKAECPPAAISDQTAETDTGSDWMVNIMEHFAVTIYRQSLGDTPARAEGEGRKRGGRQRVRENEELKRGGGKEAPFHFLPLPHMVPKPRCFQPLVLPFNVPARTPRRAPRSRASSPLTEATLQHHSPQVMLLLHEPSAQPPSSASTE</sequence>
<evidence type="ECO:0000313" key="2">
    <source>
        <dbReference type="EMBL" id="CAB1453704.1"/>
    </source>
</evidence>
<evidence type="ECO:0000256" key="1">
    <source>
        <dbReference type="SAM" id="MobiDB-lite"/>
    </source>
</evidence>
<keyword evidence="3" id="KW-1185">Reference proteome</keyword>
<organism evidence="2 3">
    <name type="scientific">Pleuronectes platessa</name>
    <name type="common">European plaice</name>
    <dbReference type="NCBI Taxonomy" id="8262"/>
    <lineage>
        <taxon>Eukaryota</taxon>
        <taxon>Metazoa</taxon>
        <taxon>Chordata</taxon>
        <taxon>Craniata</taxon>
        <taxon>Vertebrata</taxon>
        <taxon>Euteleostomi</taxon>
        <taxon>Actinopterygii</taxon>
        <taxon>Neopterygii</taxon>
        <taxon>Teleostei</taxon>
        <taxon>Neoteleostei</taxon>
        <taxon>Acanthomorphata</taxon>
        <taxon>Carangaria</taxon>
        <taxon>Pleuronectiformes</taxon>
        <taxon>Pleuronectoidei</taxon>
        <taxon>Pleuronectidae</taxon>
        <taxon>Pleuronectes</taxon>
    </lineage>
</organism>
<dbReference type="AlphaFoldDB" id="A0A9N7Z9M3"/>
<evidence type="ECO:0000313" key="3">
    <source>
        <dbReference type="Proteomes" id="UP001153269"/>
    </source>
</evidence>
<dbReference type="Proteomes" id="UP001153269">
    <property type="component" value="Unassembled WGS sequence"/>
</dbReference>
<protein>
    <submittedName>
        <fullName evidence="2">Uncharacterized protein</fullName>
    </submittedName>
</protein>
<gene>
    <name evidence="2" type="ORF">PLEPLA_LOCUS41460</name>
</gene>
<accession>A0A9N7Z9M3</accession>
<feature type="region of interest" description="Disordered" evidence="1">
    <location>
        <begin position="75"/>
        <end position="103"/>
    </location>
</feature>
<proteinExistence type="predicted"/>
<feature type="region of interest" description="Disordered" evidence="1">
    <location>
        <begin position="133"/>
        <end position="157"/>
    </location>
</feature>